<dbReference type="EMBL" id="QVQT01000007">
    <property type="protein sequence ID" value="RFU15098.1"/>
    <property type="molecule type" value="Genomic_DNA"/>
</dbReference>
<dbReference type="OrthoDB" id="8450256at2"/>
<comment type="caution">
    <text evidence="1">The sequence shown here is derived from an EMBL/GenBank/DDBJ whole genome shotgun (WGS) entry which is preliminary data.</text>
</comment>
<dbReference type="AlphaFoldDB" id="A0A372IJP0"/>
<dbReference type="InterPro" id="IPR046592">
    <property type="entry name" value="DUF6650"/>
</dbReference>
<evidence type="ECO:0000313" key="2">
    <source>
        <dbReference type="Proteomes" id="UP000264702"/>
    </source>
</evidence>
<dbReference type="Proteomes" id="UP000264702">
    <property type="component" value="Unassembled WGS sequence"/>
</dbReference>
<organism evidence="1 2">
    <name type="scientific">Paracidobacterium acidisoli</name>
    <dbReference type="NCBI Taxonomy" id="2303751"/>
    <lineage>
        <taxon>Bacteria</taxon>
        <taxon>Pseudomonadati</taxon>
        <taxon>Acidobacteriota</taxon>
        <taxon>Terriglobia</taxon>
        <taxon>Terriglobales</taxon>
        <taxon>Acidobacteriaceae</taxon>
        <taxon>Paracidobacterium</taxon>
    </lineage>
</organism>
<evidence type="ECO:0000313" key="1">
    <source>
        <dbReference type="EMBL" id="RFU15098.1"/>
    </source>
</evidence>
<name>A0A372IJP0_9BACT</name>
<dbReference type="Pfam" id="PF20355">
    <property type="entry name" value="DUF6650"/>
    <property type="match status" value="1"/>
</dbReference>
<sequence length="182" mass="20569">MASKDQRPLVGSLRAQKAIVTNVAHIYESPVWIPSERDLAVEIVKELENRRTLYNDYELEVPRWVVESVRQMRDVFHQKLLVSRDEGALTSQLRSMRAACRKFLDTVGDHDGPHRVIIENGFQGGPDSWKFFTALGELRAAVGLALSLLMAAYDLTCEEQLARILPADPIEDRKGIKGQQRG</sequence>
<gene>
    <name evidence="1" type="ORF">D0Y96_18320</name>
</gene>
<keyword evidence="2" id="KW-1185">Reference proteome</keyword>
<accession>A0A372IJP0</accession>
<proteinExistence type="predicted"/>
<reference evidence="1 2" key="1">
    <citation type="submission" date="2018-08" db="EMBL/GenBank/DDBJ databases">
        <title>Acidipila sp. 4G-K13, an acidobacterium isolated from forest soil.</title>
        <authorList>
            <person name="Gao Z.-H."/>
            <person name="Qiu L.-H."/>
        </authorList>
    </citation>
    <scope>NUCLEOTIDE SEQUENCE [LARGE SCALE GENOMIC DNA]</scope>
    <source>
        <strain evidence="1 2">4G-K13</strain>
    </source>
</reference>
<dbReference type="RefSeq" id="WP_117302886.1">
    <property type="nucleotide sequence ID" value="NZ_QVQT02000007.1"/>
</dbReference>
<protein>
    <submittedName>
        <fullName evidence="1">Uncharacterized protein</fullName>
    </submittedName>
</protein>